<keyword evidence="7" id="KW-1185">Reference proteome</keyword>
<reference evidence="7" key="1">
    <citation type="submission" date="2020-01" db="EMBL/GenBank/DDBJ databases">
        <title>Sphingomonas sp. strain CSW-10.</title>
        <authorList>
            <person name="Chen W.-M."/>
        </authorList>
    </citation>
    <scope>NUCLEOTIDE SEQUENCE [LARGE SCALE GENOMIC DNA]</scope>
    <source>
        <strain evidence="7">FSY-8</strain>
    </source>
</reference>
<dbReference type="RefSeq" id="WP_161719991.1">
    <property type="nucleotide sequence ID" value="NZ_JAAAPO010000005.1"/>
</dbReference>
<dbReference type="CDD" id="cd01641">
    <property type="entry name" value="Bacterial_IMPase_like_1"/>
    <property type="match status" value="1"/>
</dbReference>
<dbReference type="InterPro" id="IPR051090">
    <property type="entry name" value="Inositol_monoP_superfamily"/>
</dbReference>
<sequence length="265" mass="28021">MKLDDDIALALRLADAAGAAIRPYFRSGLTSERKADASPVTLADQAAEEAMRAILRAERPNDTIIGEEFGATAGTSGRSWVLDPIDGTAGFLAGRAMFGTLIALVVEGWPVLGVIDQPIAGERWVGASGRATTLNGAPVKTRRCRELADATLATTGPHYFDDHQGQHFMGLAAKTDHRRMVMGGDCYNYAMLASGHLDIVCEAGLKLHDWAALVPVVEGAGGLMCDWNGDPLHAGSDGHVIALGDPARQDDVVEALACGPDHHHH</sequence>
<name>A0ABW9XGX3_9SPHN</name>
<proteinExistence type="inferred from homology"/>
<comment type="cofactor">
    <cofactor evidence="1">
        <name>Mg(2+)</name>
        <dbReference type="ChEBI" id="CHEBI:18420"/>
    </cofactor>
</comment>
<gene>
    <name evidence="6" type="ORF">GTZ99_14275</name>
</gene>
<evidence type="ECO:0000256" key="3">
    <source>
        <dbReference type="ARBA" id="ARBA00022723"/>
    </source>
</evidence>
<dbReference type="Gene3D" id="3.30.540.10">
    <property type="entry name" value="Fructose-1,6-Bisphosphatase, subunit A, domain 1"/>
    <property type="match status" value="1"/>
</dbReference>
<dbReference type="Gene3D" id="3.40.190.80">
    <property type="match status" value="1"/>
</dbReference>
<comment type="caution">
    <text evidence="6">The sequence shown here is derived from an EMBL/GenBank/DDBJ whole genome shotgun (WGS) entry which is preliminary data.</text>
</comment>
<dbReference type="InterPro" id="IPR000760">
    <property type="entry name" value="Inositol_monophosphatase-like"/>
</dbReference>
<keyword evidence="3" id="KW-0479">Metal-binding</keyword>
<evidence type="ECO:0000256" key="2">
    <source>
        <dbReference type="ARBA" id="ARBA00009759"/>
    </source>
</evidence>
<evidence type="ECO:0000256" key="4">
    <source>
        <dbReference type="ARBA" id="ARBA00022801"/>
    </source>
</evidence>
<dbReference type="SUPFAM" id="SSF56655">
    <property type="entry name" value="Carbohydrate phosphatase"/>
    <property type="match status" value="1"/>
</dbReference>
<evidence type="ECO:0000313" key="7">
    <source>
        <dbReference type="Proteomes" id="UP000753724"/>
    </source>
</evidence>
<evidence type="ECO:0000256" key="1">
    <source>
        <dbReference type="ARBA" id="ARBA00001946"/>
    </source>
</evidence>
<dbReference type="PRINTS" id="PR00377">
    <property type="entry name" value="IMPHPHTASES"/>
</dbReference>
<accession>A0ABW9XGX3</accession>
<dbReference type="Pfam" id="PF00459">
    <property type="entry name" value="Inositol_P"/>
    <property type="match status" value="1"/>
</dbReference>
<dbReference type="PANTHER" id="PTHR43200">
    <property type="entry name" value="PHOSPHATASE"/>
    <property type="match status" value="1"/>
</dbReference>
<keyword evidence="5" id="KW-0460">Magnesium</keyword>
<evidence type="ECO:0000313" key="6">
    <source>
        <dbReference type="EMBL" id="NBC37718.1"/>
    </source>
</evidence>
<dbReference type="EMBL" id="JAAAPO010000005">
    <property type="protein sequence ID" value="NBC37718.1"/>
    <property type="molecule type" value="Genomic_DNA"/>
</dbReference>
<protein>
    <submittedName>
        <fullName evidence="6">Histidinol phosphate phosphatase</fullName>
    </submittedName>
</protein>
<organism evidence="6 7">
    <name type="scientific">Novosphingobium ovatum</name>
    <dbReference type="NCBI Taxonomy" id="1908523"/>
    <lineage>
        <taxon>Bacteria</taxon>
        <taxon>Pseudomonadati</taxon>
        <taxon>Pseudomonadota</taxon>
        <taxon>Alphaproteobacteria</taxon>
        <taxon>Sphingomonadales</taxon>
        <taxon>Sphingomonadaceae</taxon>
        <taxon>Novosphingobium</taxon>
    </lineage>
</organism>
<dbReference type="PANTHER" id="PTHR43200:SF6">
    <property type="entry name" value="3'(2'),5'-BISPHOSPHATE NUCLEOTIDASE"/>
    <property type="match status" value="1"/>
</dbReference>
<comment type="similarity">
    <text evidence="2">Belongs to the inositol monophosphatase superfamily.</text>
</comment>
<dbReference type="Proteomes" id="UP000753724">
    <property type="component" value="Unassembled WGS sequence"/>
</dbReference>
<evidence type="ECO:0000256" key="5">
    <source>
        <dbReference type="ARBA" id="ARBA00022842"/>
    </source>
</evidence>
<keyword evidence="4" id="KW-0378">Hydrolase</keyword>